<dbReference type="Proteomes" id="UP000315783">
    <property type="component" value="Unassembled WGS sequence"/>
</dbReference>
<keyword evidence="2" id="KW-1185">Reference proteome</keyword>
<proteinExistence type="predicted"/>
<dbReference type="STRING" id="43265.A0A545VPL4"/>
<protein>
    <submittedName>
        <fullName evidence="1">TPR domain-containing protein</fullName>
    </submittedName>
</protein>
<dbReference type="OrthoDB" id="428577at2759"/>
<comment type="caution">
    <text evidence="1">The sequence shown here is derived from an EMBL/GenBank/DDBJ whole genome shotgun (WGS) entry which is preliminary data.</text>
</comment>
<evidence type="ECO:0000313" key="2">
    <source>
        <dbReference type="Proteomes" id="UP000315783"/>
    </source>
</evidence>
<evidence type="ECO:0000313" key="1">
    <source>
        <dbReference type="EMBL" id="TQV91555.1"/>
    </source>
</evidence>
<accession>A0A545VPL4</accession>
<dbReference type="EMBL" id="SPUK01000018">
    <property type="protein sequence ID" value="TQV91555.1"/>
    <property type="molecule type" value="Genomic_DNA"/>
</dbReference>
<sequence length="778" mass="85967">MSSAFLDRFRAFMRQPHQPQVPVERFLDSAHTVIVERTVQRHFDALYREGEPNMAAQFLNLELQLPSKRARLCSRARKRLRSRVVSLTTEQLADVSSLEDSELLNDILRLAPESGEESYGRSMAFVKECLSQPMTESLTMASPPSLIGDFMLHQICTGSRVFLGNLVRSVIINHLMFHLDEFLAATTEVVPRLPTFSATLGEEIAGDLAADLRESFREKNEEFLKDAVLRKGDAIIDRLVEQLLSSDTSAKIVKRISGLSPQARKALATKHSSDTQSFTEEEFALISSGKYSWVKELRELRVSDRDVTKLLLQEHHSTPWAFDGDLNSDDVSLDKDLLLDNHLISCAHNLLEVKNVDEASSTRYDLYANVADVVDTWGPAELLCASSDQGPFAMRIGGGILYTEDANGTRYHWSKTADLKNVSRSAMDPTRKLLIGAVRINDDCQSSYEDLREHASLQTLGTQGKSSSKFVFDNLSLSIGGIFRVAAQASIKHNAGISHKEVEKGTAQDDVMSLVDYRSAVQVSYCTGICRRVRFRDMVADLLPAFGPSSVRSEADALAWQRLLDARIVDLLRGDGDVILEAPDLSFFRDKVKEMYDSLFHSGMKSDMKLRVAWPSAGDRLAYSAILCSGGANAWAEILCESTRISTYAYIAPHCLQAVGGNPSACHSGWAPAAGLSRLRAFATKVQCVGSLATVADLFPGSMCFFVLMRKMVFAQVHRSDGEPVTLRVVLQTMPASARRRLVTLCYRNGSEMAQLQESRAGSAARAEDVLIECAPGG</sequence>
<reference evidence="1 2" key="1">
    <citation type="journal article" date="2019" name="Appl. Microbiol. Biotechnol.">
        <title>Genome sequence of Isaria javanica and comparative genome analysis insights into family S53 peptidase evolution in fungal entomopathogens.</title>
        <authorList>
            <person name="Lin R."/>
            <person name="Zhang X."/>
            <person name="Xin B."/>
            <person name="Zou M."/>
            <person name="Gao Y."/>
            <person name="Qin F."/>
            <person name="Hu Q."/>
            <person name="Xie B."/>
            <person name="Cheng X."/>
        </authorList>
    </citation>
    <scope>NUCLEOTIDE SEQUENCE [LARGE SCALE GENOMIC DNA]</scope>
    <source>
        <strain evidence="1 2">IJ1G</strain>
    </source>
</reference>
<dbReference type="AlphaFoldDB" id="A0A545VPL4"/>
<organism evidence="1 2">
    <name type="scientific">Cordyceps javanica</name>
    <dbReference type="NCBI Taxonomy" id="43265"/>
    <lineage>
        <taxon>Eukaryota</taxon>
        <taxon>Fungi</taxon>
        <taxon>Dikarya</taxon>
        <taxon>Ascomycota</taxon>
        <taxon>Pezizomycotina</taxon>
        <taxon>Sordariomycetes</taxon>
        <taxon>Hypocreomycetidae</taxon>
        <taxon>Hypocreales</taxon>
        <taxon>Cordycipitaceae</taxon>
        <taxon>Cordyceps</taxon>
    </lineage>
</organism>
<name>A0A545VPL4_9HYPO</name>
<gene>
    <name evidence="1" type="ORF">IF1G_09621</name>
</gene>